<dbReference type="EMBL" id="AMQK01000004">
    <property type="protein sequence ID" value="EKS45907.1"/>
    <property type="molecule type" value="Genomic_DNA"/>
</dbReference>
<evidence type="ECO:0000313" key="2">
    <source>
        <dbReference type="Proteomes" id="UP000009359"/>
    </source>
</evidence>
<reference evidence="1 2" key="1">
    <citation type="journal article" date="2013" name="Genome Announc.">
        <title>Whole Genome Sequencing and Comparative Analysis of Bartonella bacilliformis Strain INS, the Causative Agent of Carrion's Disease.</title>
        <authorList>
            <person name="Tarazona D."/>
            <person name="Padilla C."/>
            <person name="Caceres O."/>
            <person name="Montenegro J.D."/>
            <person name="Bailon H."/>
            <person name="Ventura G."/>
            <person name="Mendoza G."/>
            <person name="Anaya E."/>
            <person name="Guio H."/>
        </authorList>
    </citation>
    <scope>NUCLEOTIDE SEQUENCE [LARGE SCALE GENOMIC DNA]</scope>
    <source>
        <strain evidence="1 2">INS</strain>
    </source>
</reference>
<name>A0ABN0IHC6_BARBA</name>
<gene>
    <name evidence="1" type="ORF">BbINS_01311</name>
</gene>
<accession>A0ABN0IHC6</accession>
<organism evidence="1 2">
    <name type="scientific">Bartonella bacilliformis INS</name>
    <dbReference type="NCBI Taxonomy" id="1206782"/>
    <lineage>
        <taxon>Bacteria</taxon>
        <taxon>Pseudomonadati</taxon>
        <taxon>Pseudomonadota</taxon>
        <taxon>Alphaproteobacteria</taxon>
        <taxon>Hyphomicrobiales</taxon>
        <taxon>Bartonellaceae</taxon>
        <taxon>Bartonella</taxon>
    </lineage>
</organism>
<keyword evidence="2" id="KW-1185">Reference proteome</keyword>
<evidence type="ECO:0000313" key="1">
    <source>
        <dbReference type="EMBL" id="EKS45907.1"/>
    </source>
</evidence>
<proteinExistence type="predicted"/>
<sequence>MPEKSLIQQSVPSDLNADTMQEARIVAPGWDVYYLEQEWRNWMVDGGFDAPRNPDKAFLGFCRKWFEKRGRP</sequence>
<protein>
    <submittedName>
        <fullName evidence="1">RepA</fullName>
    </submittedName>
</protein>
<dbReference type="Proteomes" id="UP000009359">
    <property type="component" value="Unassembled WGS sequence"/>
</dbReference>
<comment type="caution">
    <text evidence="1">The sequence shown here is derived from an EMBL/GenBank/DDBJ whole genome shotgun (WGS) entry which is preliminary data.</text>
</comment>